<protein>
    <submittedName>
        <fullName evidence="3">Fructosamine kinase family protein</fullName>
    </submittedName>
</protein>
<dbReference type="PIRSF" id="PIRSF006221">
    <property type="entry name" value="Ketosamine-3-kinase"/>
    <property type="match status" value="1"/>
</dbReference>
<dbReference type="Gene3D" id="3.90.1200.10">
    <property type="match status" value="1"/>
</dbReference>
<accession>A0A5C1HXU2</accession>
<comment type="similarity">
    <text evidence="1 2">Belongs to the fructosamine kinase family.</text>
</comment>
<dbReference type="GO" id="GO:0016301">
    <property type="term" value="F:kinase activity"/>
    <property type="evidence" value="ECO:0007669"/>
    <property type="project" value="UniProtKB-UniRule"/>
</dbReference>
<dbReference type="PANTHER" id="PTHR12149">
    <property type="entry name" value="FRUCTOSAMINE 3 KINASE-RELATED PROTEIN"/>
    <property type="match status" value="1"/>
</dbReference>
<keyword evidence="2" id="KW-0808">Transferase</keyword>
<evidence type="ECO:0000313" key="4">
    <source>
        <dbReference type="Proteomes" id="UP000251402"/>
    </source>
</evidence>
<evidence type="ECO:0000256" key="1">
    <source>
        <dbReference type="ARBA" id="ARBA00009460"/>
    </source>
</evidence>
<dbReference type="KEGG" id="mrub:DEO27_009560"/>
<dbReference type="SUPFAM" id="SSF56112">
    <property type="entry name" value="Protein kinase-like (PK-like)"/>
    <property type="match status" value="1"/>
</dbReference>
<dbReference type="InterPro" id="IPR016477">
    <property type="entry name" value="Fructo-/Ketosamine-3-kinase"/>
</dbReference>
<organism evidence="3 4">
    <name type="scientific">Mucilaginibacter rubeus</name>
    <dbReference type="NCBI Taxonomy" id="2027860"/>
    <lineage>
        <taxon>Bacteria</taxon>
        <taxon>Pseudomonadati</taxon>
        <taxon>Bacteroidota</taxon>
        <taxon>Sphingobacteriia</taxon>
        <taxon>Sphingobacteriales</taxon>
        <taxon>Sphingobacteriaceae</taxon>
        <taxon>Mucilaginibacter</taxon>
    </lineage>
</organism>
<dbReference type="Proteomes" id="UP000251402">
    <property type="component" value="Chromosome"/>
</dbReference>
<keyword evidence="2 3" id="KW-0418">Kinase</keyword>
<reference evidence="3" key="1">
    <citation type="submission" date="2019-08" db="EMBL/GenBank/DDBJ databases">
        <title>Comparative genome analysis confer to the adaptation heavy metal polluted environment.</title>
        <authorList>
            <person name="Li Y."/>
        </authorList>
    </citation>
    <scope>NUCLEOTIDE SEQUENCE [LARGE SCALE GENOMIC DNA]</scope>
    <source>
        <strain evidence="3">P1</strain>
    </source>
</reference>
<dbReference type="PANTHER" id="PTHR12149:SF8">
    <property type="entry name" value="PROTEIN-RIBULOSAMINE 3-KINASE"/>
    <property type="match status" value="1"/>
</dbReference>
<dbReference type="OrthoDB" id="5291879at2"/>
<keyword evidence="4" id="KW-1185">Reference proteome</keyword>
<gene>
    <name evidence="3" type="ORF">DEO27_009560</name>
</gene>
<sequence>MFKNEIFNSVLNHIQSKLNLCITDVSAVIGGDINKVYRLQGDGSCYLLKVNDRYNYPNMFAREQEGLCAIGKTNTISVPDVILKGEVDNESYLVLEWINAGSGNALSSSKLGTEIARMHKNSDAQFGFYTDNYMGSLHQSNKRHGSWTQFFVEERLQPMVKMAVNKKELNQSDVRKFDELYKKLPGLFTEEPPALLHGDLWGGNYLIDVEGKPYLIDPAVCYGNREFDIAMTTLFGGFDRAFYEAYNAEFPFQNGWQQRLQLWNLYPLLVHVNLFGGMYAKQVRDNLSVFV</sequence>
<dbReference type="EMBL" id="CP043450">
    <property type="protein sequence ID" value="QEM10259.1"/>
    <property type="molecule type" value="Genomic_DNA"/>
</dbReference>
<proteinExistence type="inferred from homology"/>
<name>A0A5C1HXU2_9SPHI</name>
<dbReference type="AlphaFoldDB" id="A0A5C1HXU2"/>
<dbReference type="InterPro" id="IPR011009">
    <property type="entry name" value="Kinase-like_dom_sf"/>
</dbReference>
<evidence type="ECO:0000256" key="2">
    <source>
        <dbReference type="PIRNR" id="PIRNR006221"/>
    </source>
</evidence>
<evidence type="ECO:0000313" key="3">
    <source>
        <dbReference type="EMBL" id="QEM10259.1"/>
    </source>
</evidence>
<dbReference type="Gene3D" id="3.30.200.20">
    <property type="entry name" value="Phosphorylase Kinase, domain 1"/>
    <property type="match status" value="1"/>
</dbReference>
<dbReference type="Pfam" id="PF03881">
    <property type="entry name" value="Fructosamin_kin"/>
    <property type="match status" value="1"/>
</dbReference>